<dbReference type="InterPro" id="IPR050091">
    <property type="entry name" value="PKS_NRPS_Biosynth_Enz"/>
</dbReference>
<evidence type="ECO:0000256" key="4">
    <source>
        <dbReference type="ARBA" id="ARBA00022553"/>
    </source>
</evidence>
<name>A0ABZ1YPF9_9NOCA</name>
<dbReference type="CDD" id="cd19535">
    <property type="entry name" value="Cyc_NRPS"/>
    <property type="match status" value="2"/>
</dbReference>
<dbReference type="Gene3D" id="1.10.1200.10">
    <property type="entry name" value="ACP-like"/>
    <property type="match status" value="2"/>
</dbReference>
<feature type="compositionally biased region" description="Polar residues" evidence="8">
    <location>
        <begin position="1033"/>
        <end position="1047"/>
    </location>
</feature>
<dbReference type="InterPro" id="IPR020841">
    <property type="entry name" value="PKS_Beta-ketoAc_synthase_dom"/>
</dbReference>
<dbReference type="SMART" id="SM00824">
    <property type="entry name" value="PKS_TE"/>
    <property type="match status" value="1"/>
</dbReference>
<evidence type="ECO:0000313" key="11">
    <source>
        <dbReference type="EMBL" id="WUV44913.1"/>
    </source>
</evidence>
<dbReference type="InterPro" id="IPR001031">
    <property type="entry name" value="Thioesterase"/>
</dbReference>
<dbReference type="Pfam" id="PF00550">
    <property type="entry name" value="PP-binding"/>
    <property type="match status" value="3"/>
</dbReference>
<dbReference type="InterPro" id="IPR014030">
    <property type="entry name" value="Ketoacyl_synth_N"/>
</dbReference>
<reference evidence="11" key="1">
    <citation type="submission" date="2022-10" db="EMBL/GenBank/DDBJ databases">
        <title>The complete genomes of actinobacterial strains from the NBC collection.</title>
        <authorList>
            <person name="Joergensen T.S."/>
            <person name="Alvarez Arevalo M."/>
            <person name="Sterndorff E.B."/>
            <person name="Faurdal D."/>
            <person name="Vuksanovic O."/>
            <person name="Mourched A.-S."/>
            <person name="Charusanti P."/>
            <person name="Shaw S."/>
            <person name="Blin K."/>
            <person name="Weber T."/>
        </authorList>
    </citation>
    <scope>NUCLEOTIDE SEQUENCE</scope>
    <source>
        <strain evidence="11">NBC_01482</strain>
    </source>
</reference>
<dbReference type="SUPFAM" id="SSF55048">
    <property type="entry name" value="Probable ACP-binding domain of malonyl-CoA ACP transacylase"/>
    <property type="match status" value="1"/>
</dbReference>
<dbReference type="Gene3D" id="3.40.47.10">
    <property type="match status" value="1"/>
</dbReference>
<dbReference type="SUPFAM" id="SSF53474">
    <property type="entry name" value="alpha/beta-Hydrolases"/>
    <property type="match status" value="1"/>
</dbReference>
<comment type="pathway">
    <text evidence="2">Siderophore biosynthesis.</text>
</comment>
<dbReference type="PROSITE" id="PS00012">
    <property type="entry name" value="PHOSPHOPANTETHEINE"/>
    <property type="match status" value="2"/>
</dbReference>
<dbReference type="SUPFAM" id="SSF53901">
    <property type="entry name" value="Thiolase-like"/>
    <property type="match status" value="1"/>
</dbReference>
<proteinExistence type="predicted"/>
<dbReference type="Gene3D" id="3.30.559.30">
    <property type="entry name" value="Nonribosomal peptide synthetase, condensation domain"/>
    <property type="match status" value="2"/>
</dbReference>
<organism evidence="11 12">
    <name type="scientific">Nocardia vinacea</name>
    <dbReference type="NCBI Taxonomy" id="96468"/>
    <lineage>
        <taxon>Bacteria</taxon>
        <taxon>Bacillati</taxon>
        <taxon>Actinomycetota</taxon>
        <taxon>Actinomycetes</taxon>
        <taxon>Mycobacteriales</taxon>
        <taxon>Nocardiaceae</taxon>
        <taxon>Nocardia</taxon>
    </lineage>
</organism>
<keyword evidence="5" id="KW-0436">Ligase</keyword>
<dbReference type="InterPro" id="IPR006162">
    <property type="entry name" value="Ppantetheine_attach_site"/>
</dbReference>
<feature type="domain" description="Carrier" evidence="9">
    <location>
        <begin position="1508"/>
        <end position="1585"/>
    </location>
</feature>
<dbReference type="SUPFAM" id="SSF47336">
    <property type="entry name" value="ACP-like"/>
    <property type="match status" value="3"/>
</dbReference>
<dbReference type="Pfam" id="PF00975">
    <property type="entry name" value="Thioesterase"/>
    <property type="match status" value="1"/>
</dbReference>
<evidence type="ECO:0000313" key="12">
    <source>
        <dbReference type="Proteomes" id="UP001432062"/>
    </source>
</evidence>
<dbReference type="SMART" id="SM00827">
    <property type="entry name" value="PKS_AT"/>
    <property type="match status" value="1"/>
</dbReference>
<evidence type="ECO:0000256" key="7">
    <source>
        <dbReference type="ARBA" id="ARBA00023268"/>
    </source>
</evidence>
<dbReference type="Pfam" id="PF16197">
    <property type="entry name" value="KAsynt_C_assoc"/>
    <property type="match status" value="1"/>
</dbReference>
<dbReference type="RefSeq" id="WP_329408139.1">
    <property type="nucleotide sequence ID" value="NZ_CP109441.1"/>
</dbReference>
<dbReference type="EMBL" id="CP109441">
    <property type="protein sequence ID" value="WUV44913.1"/>
    <property type="molecule type" value="Genomic_DNA"/>
</dbReference>
<dbReference type="InterPro" id="IPR014031">
    <property type="entry name" value="Ketoacyl_synth_C"/>
</dbReference>
<evidence type="ECO:0000256" key="1">
    <source>
        <dbReference type="ARBA" id="ARBA00001957"/>
    </source>
</evidence>
<dbReference type="PANTHER" id="PTHR43775:SF37">
    <property type="entry name" value="SI:DKEY-61P9.11"/>
    <property type="match status" value="1"/>
</dbReference>
<evidence type="ECO:0000256" key="5">
    <source>
        <dbReference type="ARBA" id="ARBA00022598"/>
    </source>
</evidence>
<accession>A0ABZ1YPF9</accession>
<dbReference type="PROSITE" id="PS52004">
    <property type="entry name" value="KS3_2"/>
    <property type="match status" value="1"/>
</dbReference>
<dbReference type="PROSITE" id="PS50075">
    <property type="entry name" value="CARRIER"/>
    <property type="match status" value="3"/>
</dbReference>
<evidence type="ECO:0000259" key="10">
    <source>
        <dbReference type="PROSITE" id="PS52004"/>
    </source>
</evidence>
<dbReference type="InterPro" id="IPR057737">
    <property type="entry name" value="Condensation_MtbB-like"/>
</dbReference>
<dbReference type="SMART" id="SM00825">
    <property type="entry name" value="PKS_KS"/>
    <property type="match status" value="1"/>
</dbReference>
<keyword evidence="4" id="KW-0597">Phosphoprotein</keyword>
<feature type="domain" description="Carrier" evidence="9">
    <location>
        <begin position="2063"/>
        <end position="2142"/>
    </location>
</feature>
<evidence type="ECO:0000256" key="2">
    <source>
        <dbReference type="ARBA" id="ARBA00004924"/>
    </source>
</evidence>
<dbReference type="Gene3D" id="3.30.70.3290">
    <property type="match status" value="1"/>
</dbReference>
<dbReference type="InterPro" id="IPR023213">
    <property type="entry name" value="CAT-like_dom_sf"/>
</dbReference>
<dbReference type="InterPro" id="IPR029058">
    <property type="entry name" value="AB_hydrolase_fold"/>
</dbReference>
<evidence type="ECO:0000259" key="9">
    <source>
        <dbReference type="PROSITE" id="PS50075"/>
    </source>
</evidence>
<dbReference type="SUPFAM" id="SSF52777">
    <property type="entry name" value="CoA-dependent acyltransferases"/>
    <property type="match status" value="4"/>
</dbReference>
<dbReference type="InterPro" id="IPR032821">
    <property type="entry name" value="PKS_assoc"/>
</dbReference>
<keyword evidence="3" id="KW-0596">Phosphopantetheine</keyword>
<feature type="domain" description="Carrier" evidence="9">
    <location>
        <begin position="951"/>
        <end position="1026"/>
    </location>
</feature>
<feature type="domain" description="Ketosynthase family 3 (KS3)" evidence="10">
    <location>
        <begin position="6"/>
        <end position="434"/>
    </location>
</feature>
<dbReference type="InterPro" id="IPR020806">
    <property type="entry name" value="PKS_PP-bd"/>
</dbReference>
<dbReference type="CDD" id="cd00833">
    <property type="entry name" value="PKS"/>
    <property type="match status" value="1"/>
</dbReference>
<dbReference type="Gene3D" id="3.30.559.10">
    <property type="entry name" value="Chloramphenicol acetyltransferase-like domain"/>
    <property type="match status" value="2"/>
</dbReference>
<keyword evidence="7" id="KW-0511">Multifunctional enzyme</keyword>
<feature type="region of interest" description="Disordered" evidence="8">
    <location>
        <begin position="885"/>
        <end position="953"/>
    </location>
</feature>
<feature type="region of interest" description="Disordered" evidence="8">
    <location>
        <begin position="1033"/>
        <end position="1067"/>
    </location>
</feature>
<keyword evidence="12" id="KW-1185">Reference proteome</keyword>
<dbReference type="Pfam" id="PF00698">
    <property type="entry name" value="Acyl_transf_1"/>
    <property type="match status" value="1"/>
</dbReference>
<dbReference type="SMART" id="SM00823">
    <property type="entry name" value="PKS_PP"/>
    <property type="match status" value="3"/>
</dbReference>
<comment type="cofactor">
    <cofactor evidence="1">
        <name>pantetheine 4'-phosphate</name>
        <dbReference type="ChEBI" id="CHEBI:47942"/>
    </cofactor>
</comment>
<dbReference type="Gene3D" id="3.40.366.10">
    <property type="entry name" value="Malonyl-Coenzyme A Acyl Carrier Protein, domain 2"/>
    <property type="match status" value="1"/>
</dbReference>
<dbReference type="InterPro" id="IPR001227">
    <property type="entry name" value="Ac_transferase_dom_sf"/>
</dbReference>
<dbReference type="Pfam" id="PF00668">
    <property type="entry name" value="Condensation"/>
    <property type="match status" value="2"/>
</dbReference>
<dbReference type="Pfam" id="PF02801">
    <property type="entry name" value="Ketoacyl-synt_C"/>
    <property type="match status" value="1"/>
</dbReference>
<dbReference type="InterPro" id="IPR016035">
    <property type="entry name" value="Acyl_Trfase/lysoPLipase"/>
</dbReference>
<keyword evidence="6" id="KW-0808">Transferase</keyword>
<sequence>MTNNDPNSIAIVGMACRFPGAPDLAAYWDLLASGREGLSRFSDDELAARGVPAALRAHRNYVPVGGVIDDQDRFDPDHFGFTAGEAELLDPQLRLLLECSWNALGDAGHAGGAGLGAVGVFTGASHSDYLAENLAHYRRAADRDPLGYLQATMGSITDYFPQQIAYRLDLTGPAMAVQATCATSLVAVHTAAQSLANGECDAALAGGVSLIVPQSRGYLHVPDAIFAADGHTRAFGAEASGMVHSQGVGIVLLRRLEDAVADGDPIYAVLRGSAVNHDGSGKAGFTAPSATGQARVVAEALAAADVETDEVGLIEGHGTATALGDHIELAALAAVFGDRTESDPIAIGSVKSNIGHANTAAGIAAFIKTTLALHHGRIPATLHADPANPELTRHRGLFEVANRTRDWPRRDSPRIAGVSSFGIGGTNCHVVLEQAPADALDSDPDERAQLLLVSGRSEDSCRAQLDLAAAHIEAESRADYAYTLLRGRHADGGWRSAAVLPKHAPAPQQVASRRRPAQRPRIVFAFPGAGAQFSGMGWGLYRDEPVFADTIDTCAQVLRPLLDFDIGDIVTGQAPQSAVDDVRYGQPALFAVSLATAMTLRGFGIAPDGVLGHSLGEYAAAVVAGMMDLPDAARLVAVRSLALAESAPGGMLAVELGETALTDLLTDHPDLAIAAINAPDACVVSGPSAALSDLTTVLNRSGIRSTRLRIDAALHSPAVAGAVAAVRESAATVPTRPAAMPLYSTLTGQATRTVDAEHWARHLREPVRFAAAVRAGAGAQPTVIVQVGPGSALASLARRNAPAGLVAALSTLPDADEAAETTALDRAALLVAVGQLWCAGADLRPVGLHSRRQRVRLPGFPFQRRRVWIDPLDEPEAVARLATSNGRSAELAEHTSPPPALPGRDAIPADSEPDRHSEFRNHEADNNIHSVDESGYDRAGTVRGHRVDPTDFTTPDEQLVATLWGELLGTPVTATDADFFALGGTSMLATRMLEQLNEQQRADIRLRELLAQPTVATFAKLLAARRADPATSTAPAVTSHYSGQGRDSAQAVDPGIRRDDGGRPTTSVVAEPFPLTRVQHAYWVGRSGAFGLSDVSCHIYVEYDCTDLDLDRYQQAWHRLIARHDMLRAIITEDGRNQVLDSVPDYRIRRHDLTDLPVTEREDTLADLRRQLSHRVHRPDRWPLFDVRAAAIDETTTRVFFGIDALICDAGSFLVLDRDLRHFYNDPATPLPPVRTRFADYLAHTATRLETSAHRRAVDYWQQRIDLFPGPPALPTRTRTQTRPWFARRAGQLDAAEWTSLRRICAEHGVTPSAVLLTAYADVLAAWSGDERFAVMLTLIDRPLALPGIEDVVGDFTTLLAHEVDRTGAESFADRVKQTQQRLFDDIDHRDYSALELLAETSTRTGERQLLPVVFTSALDVADLIGADPDLEWAGKMVHGVSQTPQVWLDHQAFVHAGGLQLQWDVLETVLDADAADTAFAAYLAWLRLLVADPSTWSAPERGPRLTGPRADVASTIEAIWTQVLGLETDTVRADSTFVGLGGDSVLAVRMATMVRGRLGVAVPVVDLVGDLTFEELVAFIADRRADTPTSASVELVHQDDPTAPFPLTPLQQAYWVGQQHGWALSYDSAHNYVDFRLSGIDPAEVESAVRSQIRRQPMLRAIFLSDGTQQVLDETDPRLAVLPITALDRRGADGTAIDALLAQTRAEMQRSGPAMDPWPFRITAIRLPGDELSLHIVCSLLVADGWSVQLMFTELFTYLDEPNTVLPPLTAHFGDYVETITRQRQEPEWQAQRDWWWDRLDELPTAPNLPLAAPFDQVRPDTLVRRELRVSGPQMATLRARCTEYGITPTSAFATCYAIALARLAGHRRFLLNVLYLNRLHLPADLDHAIGPYAGTVLLDVDLPASAPFIGAARRMQDATARMLDHGQVSGVEIVRELGRRRRDTAPQAPVVFHSTLGLHPPGGTPETVRVSEFYQRVRTPQVALDMQVFQWDWDDSVVVNLDAVAELFSPGVLDALFADIRAQVAALIEQPETWTATVELPAAERSAAVVPTTGPATASGPLSTDAEHTVAALWARMLDIEPATARFDRATDFFAIGGDSVLAIRMLNRLRGELGLLVTPRAFLADPTLAATAGAAVRPAAAIYADCAVTLREGTGKPLFLLHPTGGDVLCYTELARKLRTDRPVIGIQDPALAGAPGPDTVAELARIYEGVLRAQQPTGPYCLGGWSMGGIVAHEVARRLRDSGETVAVLVLIDANIADRIRHTEGGEFWSRYLGSLEAFLDIDLGSASLDAELPEREQREAIAQRLDAAGLVGRDRATQQLRETTFKRHLRALGAHRTGLLDDDGLETLIVRADQPAPRNSGVGMGVDDCRDLPDLGWRAYTDGTITTHRVAAHHYSLLHEPAVEAVARLVSQALQRASAKVGQRHG</sequence>
<gene>
    <name evidence="11" type="ORF">OG563_38185</name>
</gene>
<dbReference type="SUPFAM" id="SSF52151">
    <property type="entry name" value="FabD/lysophospholipase-like"/>
    <property type="match status" value="1"/>
</dbReference>
<dbReference type="Proteomes" id="UP001432062">
    <property type="component" value="Chromosome"/>
</dbReference>
<dbReference type="InterPro" id="IPR036736">
    <property type="entry name" value="ACP-like_sf"/>
</dbReference>
<dbReference type="InterPro" id="IPR014043">
    <property type="entry name" value="Acyl_transferase_dom"/>
</dbReference>
<dbReference type="InterPro" id="IPR001242">
    <property type="entry name" value="Condensation_dom"/>
</dbReference>
<evidence type="ECO:0000256" key="3">
    <source>
        <dbReference type="ARBA" id="ARBA00022450"/>
    </source>
</evidence>
<protein>
    <submittedName>
        <fullName evidence="11">Condensation domain-containing protein</fullName>
    </submittedName>
</protein>
<feature type="compositionally biased region" description="Basic and acidic residues" evidence="8">
    <location>
        <begin position="912"/>
        <end position="936"/>
    </location>
</feature>
<dbReference type="InterPro" id="IPR016036">
    <property type="entry name" value="Malonyl_transacylase_ACP-bd"/>
</dbReference>
<evidence type="ECO:0000256" key="8">
    <source>
        <dbReference type="SAM" id="MobiDB-lite"/>
    </source>
</evidence>
<dbReference type="InterPro" id="IPR009081">
    <property type="entry name" value="PP-bd_ACP"/>
</dbReference>
<dbReference type="InterPro" id="IPR016039">
    <property type="entry name" value="Thiolase-like"/>
</dbReference>
<evidence type="ECO:0000256" key="6">
    <source>
        <dbReference type="ARBA" id="ARBA00022679"/>
    </source>
</evidence>
<dbReference type="InterPro" id="IPR020802">
    <property type="entry name" value="TesA-like"/>
</dbReference>
<dbReference type="Gene3D" id="3.40.50.1820">
    <property type="entry name" value="alpha/beta hydrolase"/>
    <property type="match status" value="2"/>
</dbReference>
<dbReference type="Pfam" id="PF00109">
    <property type="entry name" value="ketoacyl-synt"/>
    <property type="match status" value="1"/>
</dbReference>
<dbReference type="PANTHER" id="PTHR43775">
    <property type="entry name" value="FATTY ACID SYNTHASE"/>
    <property type="match status" value="1"/>
</dbReference>